<dbReference type="PANTHER" id="PTHR28283:SF1">
    <property type="entry name" value="3',5'-CYCLIC-NUCLEOTIDE PHOSPHODIESTERASE 1"/>
    <property type="match status" value="1"/>
</dbReference>
<name>W0TDH3_KLUMD</name>
<dbReference type="InterPro" id="IPR024225">
    <property type="entry name" value="cAMP-PdiesteraseII_CS"/>
</dbReference>
<dbReference type="PROSITE" id="PS00607">
    <property type="entry name" value="PDEASE_II"/>
    <property type="match status" value="1"/>
</dbReference>
<dbReference type="RefSeq" id="XP_022677478.1">
    <property type="nucleotide sequence ID" value="XM_022821079.1"/>
</dbReference>
<dbReference type="GeneID" id="34717621"/>
<dbReference type="AlphaFoldDB" id="W0TDH3"/>
<evidence type="ECO:0000256" key="1">
    <source>
        <dbReference type="ARBA" id="ARBA00022801"/>
    </source>
</evidence>
<dbReference type="CDD" id="cd07735">
    <property type="entry name" value="class_II_PDE_MBL-fold"/>
    <property type="match status" value="1"/>
</dbReference>
<keyword evidence="1 4" id="KW-0378">Hydrolase</keyword>
<dbReference type="Pfam" id="PF02112">
    <property type="entry name" value="PDEase_II"/>
    <property type="match status" value="1"/>
</dbReference>
<dbReference type="GO" id="GO:1902660">
    <property type="term" value="P:negative regulation of glucose mediated signaling pathway"/>
    <property type="evidence" value="ECO:0007669"/>
    <property type="project" value="TreeGrafter"/>
</dbReference>
<evidence type="ECO:0000256" key="2">
    <source>
        <dbReference type="ARBA" id="ARBA00023149"/>
    </source>
</evidence>
<dbReference type="PANTHER" id="PTHR28283">
    <property type="entry name" value="3',5'-CYCLIC-NUCLEOTIDE PHOSPHODIESTERASE 1"/>
    <property type="match status" value="1"/>
</dbReference>
<dbReference type="PRINTS" id="PR00388">
    <property type="entry name" value="PDIESTERASE2"/>
</dbReference>
<comment type="similarity">
    <text evidence="3 4">Belongs to the cyclic nucleotide phosphodiesterase class-II family.</text>
</comment>
<reference evidence="5 6" key="1">
    <citation type="journal article" date="2015" name="Biotechnol. Biofuels">
        <title>Genetic basis of the highly efficient yeast Kluyveromyces marxianus: complete genome sequence and transcriptome analyses.</title>
        <authorList>
            <person name="Lertwattanasakul N."/>
            <person name="Kosaka T."/>
            <person name="Hosoyama A."/>
            <person name="Suzuki Y."/>
            <person name="Rodrussamee N."/>
            <person name="Matsutani M."/>
            <person name="Murata M."/>
            <person name="Fujimoto N."/>
            <person name="Suprayogi"/>
            <person name="Tsuchikane K."/>
            <person name="Limtong S."/>
            <person name="Fujita N."/>
            <person name="Yamada M."/>
        </authorList>
    </citation>
    <scope>NUCLEOTIDE SEQUENCE [LARGE SCALE GENOMIC DNA]</scope>
    <source>
        <strain evidence="6">DMKU3-1042 / BCC 29191 / NBRC 104275</strain>
    </source>
</reference>
<protein>
    <submittedName>
        <fullName evidence="5">Low-affinity cyclic AMP phosphodiesterase</fullName>
    </submittedName>
</protein>
<dbReference type="Gene3D" id="3.60.15.10">
    <property type="entry name" value="Ribonuclease Z/Hydroxyacylglutathione hydrolase-like"/>
    <property type="match status" value="1"/>
</dbReference>
<evidence type="ECO:0000256" key="4">
    <source>
        <dbReference type="PIRNR" id="PIRNR000962"/>
    </source>
</evidence>
<dbReference type="PIRSF" id="PIRSF000962">
    <property type="entry name" value="Cyc_nuc_PDEase"/>
    <property type="match status" value="1"/>
</dbReference>
<accession>W0TDH3</accession>
<evidence type="ECO:0000313" key="6">
    <source>
        <dbReference type="Proteomes" id="UP000065495"/>
    </source>
</evidence>
<dbReference type="GO" id="GO:0004115">
    <property type="term" value="F:3',5'-cyclic-AMP phosphodiesterase activity"/>
    <property type="evidence" value="ECO:0007669"/>
    <property type="project" value="UniProtKB-UniRule"/>
</dbReference>
<keyword evidence="2 4" id="KW-0114">cAMP</keyword>
<organism evidence="5 6">
    <name type="scientific">Kluyveromyces marxianus (strain DMKU3-1042 / BCC 29191 / NBRC 104275)</name>
    <name type="common">Yeast</name>
    <name type="synonym">Candida kefyr</name>
    <dbReference type="NCBI Taxonomy" id="1003335"/>
    <lineage>
        <taxon>Eukaryota</taxon>
        <taxon>Fungi</taxon>
        <taxon>Dikarya</taxon>
        <taxon>Ascomycota</taxon>
        <taxon>Saccharomycotina</taxon>
        <taxon>Saccharomycetes</taxon>
        <taxon>Saccharomycetales</taxon>
        <taxon>Saccharomycetaceae</taxon>
        <taxon>Kluyveromyces</taxon>
    </lineage>
</organism>
<evidence type="ECO:0000313" key="5">
    <source>
        <dbReference type="EMBL" id="BAO41697.1"/>
    </source>
</evidence>
<proteinExistence type="inferred from homology"/>
<dbReference type="KEGG" id="kmx:KLMA_60406"/>
<sequence>MFSNESGSFELTFLGCAGGPLNDHTQSFLLKQAGCDAPGYICIDAGSGLSEIADMIYNTGESGSGVVKSLYRNRTEDVSTLVAPGISCKSGFGTLSKRFAEKTDNRGSNVIERAYEIYGEITEYFITHPHLDHLVGLILNSPAIYERPGCYKKIYGTEQTVTAIRENLFNDKIWPDFTADRAIRLKSLDCFKAMKLSTIKDIECIPFTLRHGYSVRNTDPVFSTAYLFRDCTTNDHILIFGDTESDEVSKSDSLMKIWEHLSKNVPIRNLKAIVIECSNPEEVETEKLYGHMSPRFIIWELLRLVQLYGAGDSMDPSEFELHVILTHIKDGFTDEDPRTKVLRQLRNLYQKSELNKFNIDFSIAVPGFTLTL</sequence>
<dbReference type="InterPro" id="IPR036866">
    <property type="entry name" value="RibonucZ/Hydroxyglut_hydro"/>
</dbReference>
<dbReference type="SUPFAM" id="SSF56281">
    <property type="entry name" value="Metallo-hydrolase/oxidoreductase"/>
    <property type="match status" value="1"/>
</dbReference>
<gene>
    <name evidence="5" type="primary">PDE1</name>
    <name evidence="5" type="ORF">KLMA_60406</name>
</gene>
<dbReference type="EMBL" id="AP012218">
    <property type="protein sequence ID" value="BAO41697.1"/>
    <property type="molecule type" value="Genomic_DNA"/>
</dbReference>
<evidence type="ECO:0000256" key="3">
    <source>
        <dbReference type="ARBA" id="ARBA00025762"/>
    </source>
</evidence>
<dbReference type="VEuPathDB" id="FungiDB:KLMA_60406"/>
<dbReference type="GO" id="GO:0047555">
    <property type="term" value="F:3',5'-cyclic-GMP phosphodiesterase activity"/>
    <property type="evidence" value="ECO:0007669"/>
    <property type="project" value="TreeGrafter"/>
</dbReference>
<dbReference type="Proteomes" id="UP000065495">
    <property type="component" value="Chromosome 6"/>
</dbReference>
<dbReference type="GO" id="GO:0006198">
    <property type="term" value="P:cAMP catabolic process"/>
    <property type="evidence" value="ECO:0007669"/>
    <property type="project" value="UniProtKB-UniRule"/>
</dbReference>
<dbReference type="InterPro" id="IPR000396">
    <property type="entry name" value="Pdiesterase2"/>
</dbReference>
<dbReference type="OrthoDB" id="258495at2759"/>